<proteinExistence type="predicted"/>
<evidence type="ECO:0000313" key="3">
    <source>
        <dbReference type="EMBL" id="CCH42184.1"/>
    </source>
</evidence>
<evidence type="ECO:0000256" key="2">
    <source>
        <dbReference type="SAM" id="SignalP"/>
    </source>
</evidence>
<feature type="signal peptide" evidence="2">
    <location>
        <begin position="1"/>
        <end position="23"/>
    </location>
</feature>
<comment type="caution">
    <text evidence="3">The sequence shown here is derived from an EMBL/GenBank/DDBJ whole genome shotgun (WGS) entry which is preliminary data.</text>
</comment>
<feature type="region of interest" description="Disordered" evidence="1">
    <location>
        <begin position="33"/>
        <end position="84"/>
    </location>
</feature>
<keyword evidence="4" id="KW-1185">Reference proteome</keyword>
<keyword evidence="2" id="KW-0732">Signal</keyword>
<evidence type="ECO:0000256" key="1">
    <source>
        <dbReference type="SAM" id="MobiDB-lite"/>
    </source>
</evidence>
<sequence>MLVLSIIQVLVIYLSTITAVVEASPILAERFDANGNHTRPRPRPRPPHHNSTAGFEKRFDSYGNHTRPRPPYHNSTTELDKRANNKSPFTEGFALSAIRSGSPLQYQLVTVSRAQLFLSGNASDPYRFLGFLEQDGALVVIPDPTRYYPESTDDSSKLFLNRDIATGKLLTTSTRETSFSVKDGHLLYKGEDSFSVVPEDKRGYSYSLRVGSNQTDGIGIALRTVTQSGGSIGNYP</sequence>
<dbReference type="AlphaFoldDB" id="K0KLC6"/>
<dbReference type="Proteomes" id="UP000009328">
    <property type="component" value="Unassembled WGS sequence"/>
</dbReference>
<dbReference type="InParanoid" id="K0KLC6"/>
<feature type="compositionally biased region" description="Basic residues" evidence="1">
    <location>
        <begin position="38"/>
        <end position="48"/>
    </location>
</feature>
<organism evidence="3 4">
    <name type="scientific">Wickerhamomyces ciferrii (strain ATCC 14091 / BCRC 22168 / CBS 111 / JCM 3599 / NBRC 0793 / NRRL Y-1031 F-60-10)</name>
    <name type="common">Yeast</name>
    <name type="synonym">Pichia ciferrii</name>
    <dbReference type="NCBI Taxonomy" id="1206466"/>
    <lineage>
        <taxon>Eukaryota</taxon>
        <taxon>Fungi</taxon>
        <taxon>Dikarya</taxon>
        <taxon>Ascomycota</taxon>
        <taxon>Saccharomycotina</taxon>
        <taxon>Saccharomycetes</taxon>
        <taxon>Phaffomycetales</taxon>
        <taxon>Wickerhamomycetaceae</taxon>
        <taxon>Wickerhamomyces</taxon>
    </lineage>
</organism>
<reference evidence="3 4" key="1">
    <citation type="journal article" date="2012" name="Eukaryot. Cell">
        <title>Draft genome sequence of Wickerhamomyces ciferrii NRRL Y-1031 F-60-10.</title>
        <authorList>
            <person name="Schneider J."/>
            <person name="Andrea H."/>
            <person name="Blom J."/>
            <person name="Jaenicke S."/>
            <person name="Ruckert C."/>
            <person name="Schorsch C."/>
            <person name="Szczepanowski R."/>
            <person name="Farwick M."/>
            <person name="Goesmann A."/>
            <person name="Puhler A."/>
            <person name="Schaffer S."/>
            <person name="Tauch A."/>
            <person name="Kohler T."/>
            <person name="Brinkrolf K."/>
        </authorList>
    </citation>
    <scope>NUCLEOTIDE SEQUENCE [LARGE SCALE GENOMIC DNA]</scope>
    <source>
        <strain evidence="4">ATCC 14091 / BCRC 22168 / CBS 111 / JCM 3599 / NBRC 0793 / NRRL Y-1031 F-60-10</strain>
    </source>
</reference>
<name>K0KLC6_WICCF</name>
<dbReference type="EMBL" id="CAIF01000039">
    <property type="protein sequence ID" value="CCH42184.1"/>
    <property type="molecule type" value="Genomic_DNA"/>
</dbReference>
<evidence type="ECO:0000313" key="4">
    <source>
        <dbReference type="Proteomes" id="UP000009328"/>
    </source>
</evidence>
<gene>
    <name evidence="3" type="ORF">BN7_1728</name>
</gene>
<accession>K0KLC6</accession>
<protein>
    <submittedName>
        <fullName evidence="3">Cell wall protein</fullName>
    </submittedName>
</protein>
<dbReference type="HOGENOM" id="CLU_1176212_0_0_1"/>
<feature type="chain" id="PRO_5003836281" evidence="2">
    <location>
        <begin position="24"/>
        <end position="236"/>
    </location>
</feature>